<dbReference type="PANTHER" id="PTHR11205">
    <property type="entry name" value="RIBOSOMAL PROTEIN S7"/>
    <property type="match status" value="1"/>
</dbReference>
<dbReference type="CDD" id="cd14869">
    <property type="entry name" value="uS7_Bacteria"/>
    <property type="match status" value="1"/>
</dbReference>
<organism evidence="10">
    <name type="scientific">uncultured Quadrisphaera sp</name>
    <dbReference type="NCBI Taxonomy" id="904978"/>
    <lineage>
        <taxon>Bacteria</taxon>
        <taxon>Bacillati</taxon>
        <taxon>Actinomycetota</taxon>
        <taxon>Actinomycetes</taxon>
        <taxon>Kineosporiales</taxon>
        <taxon>Kineosporiaceae</taxon>
        <taxon>Quadrisphaera</taxon>
        <taxon>environmental samples</taxon>
    </lineage>
</organism>
<dbReference type="AlphaFoldDB" id="A0A6J4Q4S9"/>
<dbReference type="InterPro" id="IPR023798">
    <property type="entry name" value="Ribosomal_uS7_dom"/>
</dbReference>
<evidence type="ECO:0000256" key="1">
    <source>
        <dbReference type="ARBA" id="ARBA00007151"/>
    </source>
</evidence>
<evidence type="ECO:0000256" key="4">
    <source>
        <dbReference type="ARBA" id="ARBA00022884"/>
    </source>
</evidence>
<protein>
    <recommendedName>
        <fullName evidence="7">Small ribosomal subunit protein uS7</fullName>
    </recommendedName>
</protein>
<evidence type="ECO:0000313" key="10">
    <source>
        <dbReference type="EMBL" id="CAA9434038.1"/>
    </source>
</evidence>
<feature type="domain" description="Small ribosomal subunit protein uS7" evidence="9">
    <location>
        <begin position="2"/>
        <end position="149"/>
    </location>
</feature>
<comment type="subunit">
    <text evidence="7">Part of the 30S ribosomal subunit. Contacts proteins S9 and S11.</text>
</comment>
<comment type="similarity">
    <text evidence="1 7 8">Belongs to the universal ribosomal protein uS7 family.</text>
</comment>
<evidence type="ECO:0000256" key="2">
    <source>
        <dbReference type="ARBA" id="ARBA00022555"/>
    </source>
</evidence>
<keyword evidence="2 7" id="KW-0820">tRNA-binding</keyword>
<evidence type="ECO:0000259" key="9">
    <source>
        <dbReference type="Pfam" id="PF00177"/>
    </source>
</evidence>
<dbReference type="InterPro" id="IPR036823">
    <property type="entry name" value="Ribosomal_uS7_dom_sf"/>
</dbReference>
<name>A0A6J4Q4S9_9ACTN</name>
<dbReference type="PROSITE" id="PS00052">
    <property type="entry name" value="RIBOSOMAL_S7"/>
    <property type="match status" value="1"/>
</dbReference>
<dbReference type="GO" id="GO:0015935">
    <property type="term" value="C:small ribosomal subunit"/>
    <property type="evidence" value="ECO:0007669"/>
    <property type="project" value="InterPro"/>
</dbReference>
<dbReference type="GO" id="GO:0019843">
    <property type="term" value="F:rRNA binding"/>
    <property type="evidence" value="ECO:0007669"/>
    <property type="project" value="UniProtKB-UniRule"/>
</dbReference>
<evidence type="ECO:0000256" key="8">
    <source>
        <dbReference type="RuleBase" id="RU003619"/>
    </source>
</evidence>
<proteinExistence type="inferred from homology"/>
<dbReference type="GO" id="GO:0000049">
    <property type="term" value="F:tRNA binding"/>
    <property type="evidence" value="ECO:0007669"/>
    <property type="project" value="UniProtKB-UniRule"/>
</dbReference>
<dbReference type="PIRSF" id="PIRSF002122">
    <property type="entry name" value="RPS7p_RPS7a_RPS5e_RPS7o"/>
    <property type="match status" value="1"/>
</dbReference>
<dbReference type="InterPro" id="IPR020606">
    <property type="entry name" value="Ribosomal_uS7_CS"/>
</dbReference>
<dbReference type="GO" id="GO:0006412">
    <property type="term" value="P:translation"/>
    <property type="evidence" value="ECO:0007669"/>
    <property type="project" value="UniProtKB-UniRule"/>
</dbReference>
<accession>A0A6J4Q4S9</accession>
<dbReference type="GO" id="GO:0003735">
    <property type="term" value="F:structural constituent of ribosome"/>
    <property type="evidence" value="ECO:0007669"/>
    <property type="project" value="InterPro"/>
</dbReference>
<keyword evidence="4 7" id="KW-0694">RNA-binding</keyword>
<dbReference type="InterPro" id="IPR005717">
    <property type="entry name" value="Ribosomal_uS7_bac/org-type"/>
</dbReference>
<comment type="function">
    <text evidence="7">One of the primary rRNA binding proteins, it binds directly to 16S rRNA where it nucleates assembly of the head domain of the 30S subunit. Is located at the subunit interface close to the decoding center, probably blocks exit of the E-site tRNA.</text>
</comment>
<dbReference type="Gene3D" id="1.10.455.10">
    <property type="entry name" value="Ribosomal protein S7 domain"/>
    <property type="match status" value="1"/>
</dbReference>
<dbReference type="NCBIfam" id="TIGR01029">
    <property type="entry name" value="rpsG_bact"/>
    <property type="match status" value="1"/>
</dbReference>
<dbReference type="FunFam" id="1.10.455.10:FF:000001">
    <property type="entry name" value="30S ribosomal protein S7"/>
    <property type="match status" value="1"/>
</dbReference>
<evidence type="ECO:0000256" key="3">
    <source>
        <dbReference type="ARBA" id="ARBA00022730"/>
    </source>
</evidence>
<evidence type="ECO:0000256" key="7">
    <source>
        <dbReference type="HAMAP-Rule" id="MF_00480"/>
    </source>
</evidence>
<dbReference type="HAMAP" id="MF_00480_B">
    <property type="entry name" value="Ribosomal_uS7_B"/>
    <property type="match status" value="1"/>
</dbReference>
<dbReference type="EMBL" id="CADCUY010000551">
    <property type="protein sequence ID" value="CAA9434038.1"/>
    <property type="molecule type" value="Genomic_DNA"/>
</dbReference>
<evidence type="ECO:0000256" key="5">
    <source>
        <dbReference type="ARBA" id="ARBA00022980"/>
    </source>
</evidence>
<sequence length="156" mass="17343">MPRKGPAPKRPLVVDPVYGSPLVTQLVNKILTGGKKSVAERIVYGALEGAREKTGQDPTVTLKKAMDNVKPALEVRSRRVGGATYQVPIEVKANRSTTLALRWLVGYSRARREKTMTERLMNELVDASNGLGASVKRREDTHKMAESNKAFAHYRW</sequence>
<keyword evidence="6 7" id="KW-0687">Ribonucleoprotein</keyword>
<reference evidence="10" key="1">
    <citation type="submission" date="2020-02" db="EMBL/GenBank/DDBJ databases">
        <authorList>
            <person name="Meier V. D."/>
        </authorList>
    </citation>
    <scope>NUCLEOTIDE SEQUENCE</scope>
    <source>
        <strain evidence="10">AVDCRST_MAG35</strain>
    </source>
</reference>
<dbReference type="Pfam" id="PF00177">
    <property type="entry name" value="Ribosomal_S7"/>
    <property type="match status" value="1"/>
</dbReference>
<dbReference type="InterPro" id="IPR000235">
    <property type="entry name" value="Ribosomal_uS7"/>
</dbReference>
<gene>
    <name evidence="7" type="primary">rpsG</name>
    <name evidence="10" type="ORF">AVDCRST_MAG35-2795</name>
</gene>
<dbReference type="SUPFAM" id="SSF47973">
    <property type="entry name" value="Ribosomal protein S7"/>
    <property type="match status" value="1"/>
</dbReference>
<keyword evidence="3 7" id="KW-0699">rRNA-binding</keyword>
<keyword evidence="5 7" id="KW-0689">Ribosomal protein</keyword>
<evidence type="ECO:0000256" key="6">
    <source>
        <dbReference type="ARBA" id="ARBA00023274"/>
    </source>
</evidence>